<accession>E7C5E9</accession>
<dbReference type="AlphaFoldDB" id="E7C5E9"/>
<dbReference type="EMBL" id="GU567993">
    <property type="protein sequence ID" value="ADI22673.1"/>
    <property type="molecule type" value="Genomic_DNA"/>
</dbReference>
<sequence>MKPTNRLKKIPAPTLVAALTPGLLLCPTTPGGVGTLQEPVEEVPLLIESTKISLEQPSLTSQTYNPLGCD</sequence>
<proteinExistence type="predicted"/>
<protein>
    <submittedName>
        <fullName evidence="1">Uncharacterized protein</fullName>
    </submittedName>
</protein>
<reference evidence="1" key="1">
    <citation type="submission" date="2010-01" db="EMBL/GenBank/DDBJ databases">
        <title>Genome fragments of uncultured bacteria from the North Pacific subtropical Gyre.</title>
        <authorList>
            <person name="Pham V.D."/>
            <person name="Delong E.F."/>
        </authorList>
    </citation>
    <scope>NUCLEOTIDE SEQUENCE</scope>
</reference>
<organism evidence="1">
    <name type="scientific">uncultured Gemmatimonadales bacterium HF0500_22O06</name>
    <dbReference type="NCBI Taxonomy" id="723615"/>
    <lineage>
        <taxon>Bacteria</taxon>
        <taxon>Pseudomonadati</taxon>
        <taxon>Gemmatimonadota</taxon>
        <taxon>Gemmatimonadia</taxon>
        <taxon>Gemmatimonadales</taxon>
        <taxon>environmental samples</taxon>
    </lineage>
</organism>
<evidence type="ECO:0000313" key="1">
    <source>
        <dbReference type="EMBL" id="ADI22673.1"/>
    </source>
</evidence>
<name>E7C5E9_9BACT</name>